<dbReference type="InterPro" id="IPR036565">
    <property type="entry name" value="Mur-like_cat_sf"/>
</dbReference>
<evidence type="ECO:0000259" key="13">
    <source>
        <dbReference type="Pfam" id="PF02875"/>
    </source>
</evidence>
<evidence type="ECO:0000256" key="8">
    <source>
        <dbReference type="ARBA" id="ARBA00023306"/>
    </source>
</evidence>
<dbReference type="InterPro" id="IPR005863">
    <property type="entry name" value="UDP-N-AcMur_synth"/>
</dbReference>
<dbReference type="GO" id="GO:0008360">
    <property type="term" value="P:regulation of cell shape"/>
    <property type="evidence" value="ECO:0007669"/>
    <property type="project" value="UniProtKB-KW"/>
</dbReference>
<evidence type="ECO:0000256" key="9">
    <source>
        <dbReference type="ARBA" id="ARBA00023316"/>
    </source>
</evidence>
<evidence type="ECO:0000259" key="14">
    <source>
        <dbReference type="Pfam" id="PF08245"/>
    </source>
</evidence>
<dbReference type="InterPro" id="IPR035911">
    <property type="entry name" value="MurE/MurF_N"/>
</dbReference>
<evidence type="ECO:0000256" key="5">
    <source>
        <dbReference type="ARBA" id="ARBA00022840"/>
    </source>
</evidence>
<keyword evidence="3 10" id="KW-0132">Cell division</keyword>
<dbReference type="Pfam" id="PF01225">
    <property type="entry name" value="Mur_ligase"/>
    <property type="match status" value="1"/>
</dbReference>
<dbReference type="Pfam" id="PF08245">
    <property type="entry name" value="Mur_ligase_M"/>
    <property type="match status" value="1"/>
</dbReference>
<evidence type="ECO:0000313" key="17">
    <source>
        <dbReference type="Proteomes" id="UP000182938"/>
    </source>
</evidence>
<evidence type="ECO:0000256" key="4">
    <source>
        <dbReference type="ARBA" id="ARBA00022741"/>
    </source>
</evidence>
<dbReference type="InterPro" id="IPR000713">
    <property type="entry name" value="Mur_ligase_N"/>
</dbReference>
<dbReference type="GO" id="GO:0047480">
    <property type="term" value="F:UDP-N-acetylmuramoyl-tripeptide-D-alanyl-D-alanine ligase activity"/>
    <property type="evidence" value="ECO:0007669"/>
    <property type="project" value="UniProtKB-UniRule"/>
</dbReference>
<keyword evidence="5 10" id="KW-0067">ATP-binding</keyword>
<comment type="function">
    <text evidence="10 11">Involved in cell wall formation. Catalyzes the final step in the synthesis of UDP-N-acetylmuramoyl-pentapeptide, the precursor of murein.</text>
</comment>
<reference evidence="15 17" key="1">
    <citation type="submission" date="2015-11" db="EMBL/GenBank/DDBJ databases">
        <authorList>
            <person name="Zhang Y."/>
            <person name="Guo Z."/>
        </authorList>
    </citation>
    <scope>NUCLEOTIDE SEQUENCE [LARGE SCALE GENOMIC DNA]</scope>
    <source>
        <strain evidence="15 17">YFY001</strain>
    </source>
</reference>
<dbReference type="Gene3D" id="3.90.190.20">
    <property type="entry name" value="Mur ligase, C-terminal domain"/>
    <property type="match status" value="1"/>
</dbReference>
<keyword evidence="6 10" id="KW-0133">Cell shape</keyword>
<dbReference type="EC" id="6.3.2.10" evidence="10 11"/>
<dbReference type="SUPFAM" id="SSF63418">
    <property type="entry name" value="MurE/MurF N-terminal domain"/>
    <property type="match status" value="1"/>
</dbReference>
<proteinExistence type="inferred from homology"/>
<dbReference type="PANTHER" id="PTHR43024">
    <property type="entry name" value="UDP-N-ACETYLMURAMOYL-TRIPEPTIDE--D-ALANYL-D-ALANINE LIGASE"/>
    <property type="match status" value="1"/>
</dbReference>
<feature type="binding site" evidence="10">
    <location>
        <begin position="114"/>
        <end position="120"/>
    </location>
    <ligand>
        <name>ATP</name>
        <dbReference type="ChEBI" id="CHEBI:30616"/>
    </ligand>
</feature>
<dbReference type="EMBL" id="CP013290">
    <property type="protein sequence ID" value="APH01116.1"/>
    <property type="molecule type" value="Genomic_DNA"/>
</dbReference>
<dbReference type="HAMAP" id="MF_02019">
    <property type="entry name" value="MurF"/>
    <property type="match status" value="1"/>
</dbReference>
<dbReference type="KEGG" id="jte:ASJ30_05830"/>
<protein>
    <recommendedName>
        <fullName evidence="10 11">UDP-N-acetylmuramoyl-tripeptide--D-alanyl-D-alanine ligase</fullName>
        <ecNumber evidence="10 11">6.3.2.10</ecNumber>
    </recommendedName>
    <alternativeName>
        <fullName evidence="10">D-alanyl-D-alanine-adding enzyme</fullName>
    </alternativeName>
</protein>
<evidence type="ECO:0000256" key="6">
    <source>
        <dbReference type="ARBA" id="ARBA00022960"/>
    </source>
</evidence>
<dbReference type="InterPro" id="IPR036615">
    <property type="entry name" value="Mur_ligase_C_dom_sf"/>
</dbReference>
<evidence type="ECO:0000259" key="12">
    <source>
        <dbReference type="Pfam" id="PF01225"/>
    </source>
</evidence>
<keyword evidence="8 10" id="KW-0131">Cell cycle</keyword>
<evidence type="ECO:0000256" key="11">
    <source>
        <dbReference type="RuleBase" id="RU004136"/>
    </source>
</evidence>
<dbReference type="UniPathway" id="UPA00219"/>
<dbReference type="AlphaFoldDB" id="A0A1L3MFZ7"/>
<evidence type="ECO:0000313" key="16">
    <source>
        <dbReference type="EMBL" id="QOK23900.1"/>
    </source>
</evidence>
<organism evidence="15 17">
    <name type="scientific">Janibacter indicus</name>
    <dbReference type="NCBI Taxonomy" id="857417"/>
    <lineage>
        <taxon>Bacteria</taxon>
        <taxon>Bacillati</taxon>
        <taxon>Actinomycetota</taxon>
        <taxon>Actinomycetes</taxon>
        <taxon>Micrococcales</taxon>
        <taxon>Intrasporangiaceae</taxon>
        <taxon>Janibacter</taxon>
    </lineage>
</organism>
<reference evidence="16 18" key="2">
    <citation type="submission" date="2020-10" db="EMBL/GenBank/DDBJ databases">
        <title>Janibacter indicus TT2 genome sequence.</title>
        <authorList>
            <person name="Lee K."/>
            <person name="Ganzorig M."/>
        </authorList>
    </citation>
    <scope>NUCLEOTIDE SEQUENCE [LARGE SCALE GENOMIC DNA]</scope>
    <source>
        <strain evidence="16 18">TT2</strain>
    </source>
</reference>
<dbReference type="Gene3D" id="3.40.1390.10">
    <property type="entry name" value="MurE/MurF, N-terminal domain"/>
    <property type="match status" value="1"/>
</dbReference>
<evidence type="ECO:0000256" key="3">
    <source>
        <dbReference type="ARBA" id="ARBA00022618"/>
    </source>
</evidence>
<dbReference type="InterPro" id="IPR004101">
    <property type="entry name" value="Mur_ligase_C"/>
</dbReference>
<evidence type="ECO:0000256" key="1">
    <source>
        <dbReference type="ARBA" id="ARBA00022490"/>
    </source>
</evidence>
<dbReference type="GO" id="GO:0071555">
    <property type="term" value="P:cell wall organization"/>
    <property type="evidence" value="ECO:0007669"/>
    <property type="project" value="UniProtKB-KW"/>
</dbReference>
<name>A0A1L3MFZ7_9MICO</name>
<comment type="subcellular location">
    <subcellularLocation>
        <location evidence="10 11">Cytoplasm</location>
    </subcellularLocation>
</comment>
<keyword evidence="1 10" id="KW-0963">Cytoplasm</keyword>
<dbReference type="GO" id="GO:0005524">
    <property type="term" value="F:ATP binding"/>
    <property type="evidence" value="ECO:0007669"/>
    <property type="project" value="UniProtKB-UniRule"/>
</dbReference>
<dbReference type="RefSeq" id="WP_072624276.1">
    <property type="nucleotide sequence ID" value="NZ_CP013290.1"/>
</dbReference>
<keyword evidence="2 10" id="KW-0436">Ligase</keyword>
<dbReference type="Pfam" id="PF02875">
    <property type="entry name" value="Mur_ligase_C"/>
    <property type="match status" value="1"/>
</dbReference>
<keyword evidence="4 10" id="KW-0547">Nucleotide-binding</keyword>
<feature type="domain" description="Mur ligase C-terminal" evidence="13">
    <location>
        <begin position="323"/>
        <end position="450"/>
    </location>
</feature>
<keyword evidence="9 10" id="KW-0961">Cell wall biogenesis/degradation</keyword>
<dbReference type="InterPro" id="IPR051046">
    <property type="entry name" value="MurCDEF_CellWall_CoF430Synth"/>
</dbReference>
<dbReference type="SUPFAM" id="SSF53244">
    <property type="entry name" value="MurD-like peptide ligases, peptide-binding domain"/>
    <property type="match status" value="1"/>
</dbReference>
<dbReference type="SUPFAM" id="SSF53623">
    <property type="entry name" value="MurD-like peptide ligases, catalytic domain"/>
    <property type="match status" value="1"/>
</dbReference>
<dbReference type="NCBIfam" id="TIGR01143">
    <property type="entry name" value="murF"/>
    <property type="match status" value="1"/>
</dbReference>
<feature type="domain" description="Mur ligase N-terminal catalytic" evidence="12">
    <location>
        <begin position="35"/>
        <end position="78"/>
    </location>
</feature>
<evidence type="ECO:0000313" key="18">
    <source>
        <dbReference type="Proteomes" id="UP000593998"/>
    </source>
</evidence>
<evidence type="ECO:0000256" key="10">
    <source>
        <dbReference type="HAMAP-Rule" id="MF_02019"/>
    </source>
</evidence>
<comment type="catalytic activity">
    <reaction evidence="10 11">
        <text>D-alanyl-D-alanine + UDP-N-acetyl-alpha-D-muramoyl-L-alanyl-gamma-D-glutamyl-meso-2,6-diaminopimelate + ATP = UDP-N-acetyl-alpha-D-muramoyl-L-alanyl-gamma-D-glutamyl-meso-2,6-diaminopimeloyl-D-alanyl-D-alanine + ADP + phosphate + H(+)</text>
        <dbReference type="Rhea" id="RHEA:28374"/>
        <dbReference type="ChEBI" id="CHEBI:15378"/>
        <dbReference type="ChEBI" id="CHEBI:30616"/>
        <dbReference type="ChEBI" id="CHEBI:43474"/>
        <dbReference type="ChEBI" id="CHEBI:57822"/>
        <dbReference type="ChEBI" id="CHEBI:61386"/>
        <dbReference type="ChEBI" id="CHEBI:83905"/>
        <dbReference type="ChEBI" id="CHEBI:456216"/>
        <dbReference type="EC" id="6.3.2.10"/>
    </reaction>
</comment>
<dbReference type="Gene3D" id="3.40.1190.10">
    <property type="entry name" value="Mur-like, catalytic domain"/>
    <property type="match status" value="1"/>
</dbReference>
<evidence type="ECO:0000256" key="2">
    <source>
        <dbReference type="ARBA" id="ARBA00022598"/>
    </source>
</evidence>
<dbReference type="PANTHER" id="PTHR43024:SF1">
    <property type="entry name" value="UDP-N-ACETYLMURAMOYL-TRIPEPTIDE--D-ALANYL-D-ALANINE LIGASE"/>
    <property type="match status" value="1"/>
</dbReference>
<dbReference type="Proteomes" id="UP000182938">
    <property type="component" value="Chromosome"/>
</dbReference>
<dbReference type="GO" id="GO:0051301">
    <property type="term" value="P:cell division"/>
    <property type="evidence" value="ECO:0007669"/>
    <property type="project" value="UniProtKB-KW"/>
</dbReference>
<dbReference type="Proteomes" id="UP000593998">
    <property type="component" value="Chromosome"/>
</dbReference>
<sequence length="468" mass="47770">MIPTTLGAVADITGGRLHGCGPDEAAQVLVDGPVVTDSREAGPGSLYVARVGESADGHDFVPDAARAGAVAALTTREVDGLPCVVVEDEQAGFVALARHLVDSRPDLTVIGITGSSGKTSTKDLLGSVLAADGETIAPVGSYNSEVGVPLTVCRITPTTRHLVVEMGARGIGHVDYLTRIAPPRIGIVLNVGHAHVGEFGSVEAIAEAKGELPAALPADGVAVLNADDPLVVAMAARTSAQVVLVGESAAAHVRATDITLDEAGAPSFTVTAPFGTAQVRLGLVGRHHVGNALAVIAAAHAAGMGLEQIVPALADARPLSRWRMEVTRREDGVVVVNDAYNANPDSMSAALRSLATMGAGGRRWAVLGAMLELGDASAELHAAVGREAAELGVDEVLVVGESAAAIADGARDNAREDGPRVRVVPDADAAEAVLVAELAAPDVVLFKSSRDAGLRWLGDRIVQREAHA</sequence>
<feature type="domain" description="Mur ligase central" evidence="14">
    <location>
        <begin position="112"/>
        <end position="299"/>
    </location>
</feature>
<comment type="similarity">
    <text evidence="10">Belongs to the MurCDEF family. MurF subfamily.</text>
</comment>
<dbReference type="InterPro" id="IPR013221">
    <property type="entry name" value="Mur_ligase_cen"/>
</dbReference>
<keyword evidence="7 10" id="KW-0573">Peptidoglycan synthesis</keyword>
<comment type="pathway">
    <text evidence="10 11">Cell wall biogenesis; peptidoglycan biosynthesis.</text>
</comment>
<evidence type="ECO:0000256" key="7">
    <source>
        <dbReference type="ARBA" id="ARBA00022984"/>
    </source>
</evidence>
<dbReference type="EMBL" id="CP062789">
    <property type="protein sequence ID" value="QOK23900.1"/>
    <property type="molecule type" value="Genomic_DNA"/>
</dbReference>
<evidence type="ECO:0000313" key="15">
    <source>
        <dbReference type="EMBL" id="APH01116.1"/>
    </source>
</evidence>
<keyword evidence="17" id="KW-1185">Reference proteome</keyword>
<gene>
    <name evidence="10" type="primary">murF</name>
    <name evidence="15" type="ORF">ASJ30_05830</name>
    <name evidence="16" type="ORF">IGS73_05840</name>
</gene>
<accession>A0A1L3MFZ7</accession>
<dbReference type="GO" id="GO:0009252">
    <property type="term" value="P:peptidoglycan biosynthetic process"/>
    <property type="evidence" value="ECO:0007669"/>
    <property type="project" value="UniProtKB-UniRule"/>
</dbReference>
<dbReference type="GO" id="GO:0005737">
    <property type="term" value="C:cytoplasm"/>
    <property type="evidence" value="ECO:0007669"/>
    <property type="project" value="UniProtKB-SubCell"/>
</dbReference>